<evidence type="ECO:0000313" key="6">
    <source>
        <dbReference type="Proteomes" id="UP000019473"/>
    </source>
</evidence>
<dbReference type="AlphaFoldDB" id="W9VVF4"/>
<comment type="caution">
    <text evidence="5">The sequence shown here is derived from an EMBL/GenBank/DDBJ whole genome shotgun (WGS) entry which is preliminary data.</text>
</comment>
<dbReference type="GO" id="GO:0097176">
    <property type="term" value="P:epoxide metabolic process"/>
    <property type="evidence" value="ECO:0007669"/>
    <property type="project" value="TreeGrafter"/>
</dbReference>
<dbReference type="HOGENOM" id="CLU_019414_0_0_1"/>
<dbReference type="SUPFAM" id="SSF53474">
    <property type="entry name" value="alpha/beta-Hydrolases"/>
    <property type="match status" value="1"/>
</dbReference>
<keyword evidence="6" id="KW-1185">Reference proteome</keyword>
<dbReference type="PRINTS" id="PR00412">
    <property type="entry name" value="EPOXHYDRLASE"/>
</dbReference>
<feature type="active site" description="Proton donor" evidence="3">
    <location>
        <position position="306"/>
    </location>
</feature>
<evidence type="ECO:0000259" key="4">
    <source>
        <dbReference type="Pfam" id="PF06441"/>
    </source>
</evidence>
<gene>
    <name evidence="5" type="ORF">A1O7_03759</name>
</gene>
<sequence>MGISPFKIDIPEHEVDRLKRKLRDTRLPKRPIVPEAGSDYGPPVEWFHRLHNTWLHDFDWSSVQTHLNRHDHFLADIDDEAFSLKVHFTHTKSIRDDAIPLMFIHGWPSSFHEFDRVVDALANPEDPSHRAFHVVVPSLPGFCWSSPPPRRGWTMKDTARVFNKLMNQLGYNSYVVQAGDWGSFVARELGARFEECKAVHFNFCPVELDESITDLTPREKVIKQRQHDWLDKHLGYAVVMRTRPHTIGFALTDNPVGILAWVGEKFIEAVHPSKLEPPDPVWDQAILTTCSLYYFADCIMTSSLPYFEGIKHSEFGNFFLKKENYVSVPMGYTSFLYDTRPGTERSVKQTGNMVFYNECDDGGHFAALETPDVILRDCRKFFGQWFKT</sequence>
<dbReference type="EMBL" id="AMGW01000003">
    <property type="protein sequence ID" value="EXJ59613.1"/>
    <property type="molecule type" value="Genomic_DNA"/>
</dbReference>
<evidence type="ECO:0000313" key="5">
    <source>
        <dbReference type="EMBL" id="EXJ59613.1"/>
    </source>
</evidence>
<name>W9VVF4_9EURO</name>
<dbReference type="PIRSF" id="PIRSF001112">
    <property type="entry name" value="Epoxide_hydrolase"/>
    <property type="match status" value="1"/>
</dbReference>
<dbReference type="Proteomes" id="UP000019473">
    <property type="component" value="Unassembled WGS sequence"/>
</dbReference>
<comment type="similarity">
    <text evidence="1">Belongs to the peptidase S33 family.</text>
</comment>
<proteinExistence type="inferred from homology"/>
<dbReference type="InterPro" id="IPR010497">
    <property type="entry name" value="Epoxide_hydro_N"/>
</dbReference>
<protein>
    <recommendedName>
        <fullName evidence="4">Epoxide hydrolase N-terminal domain-containing protein</fullName>
    </recommendedName>
</protein>
<organism evidence="5 6">
    <name type="scientific">Cladophialophora yegresii CBS 114405</name>
    <dbReference type="NCBI Taxonomy" id="1182544"/>
    <lineage>
        <taxon>Eukaryota</taxon>
        <taxon>Fungi</taxon>
        <taxon>Dikarya</taxon>
        <taxon>Ascomycota</taxon>
        <taxon>Pezizomycotina</taxon>
        <taxon>Eurotiomycetes</taxon>
        <taxon>Chaetothyriomycetidae</taxon>
        <taxon>Chaetothyriales</taxon>
        <taxon>Herpotrichiellaceae</taxon>
        <taxon>Cladophialophora</taxon>
    </lineage>
</organism>
<feature type="active site" description="Proton acceptor" evidence="3">
    <location>
        <position position="364"/>
    </location>
</feature>
<dbReference type="InterPro" id="IPR016292">
    <property type="entry name" value="Epoxide_hydrolase"/>
</dbReference>
<dbReference type="VEuPathDB" id="FungiDB:A1O7_03759"/>
<dbReference type="OrthoDB" id="7130006at2759"/>
<feature type="active site" description="Nucleophile" evidence="3">
    <location>
        <position position="180"/>
    </location>
</feature>
<dbReference type="GO" id="GO:0004301">
    <property type="term" value="F:epoxide hydrolase activity"/>
    <property type="evidence" value="ECO:0007669"/>
    <property type="project" value="TreeGrafter"/>
</dbReference>
<feature type="domain" description="Epoxide hydrolase N-terminal" evidence="4">
    <location>
        <begin position="3"/>
        <end position="114"/>
    </location>
</feature>
<dbReference type="Pfam" id="PF06441">
    <property type="entry name" value="EHN"/>
    <property type="match status" value="1"/>
</dbReference>
<dbReference type="STRING" id="1182544.W9VVF4"/>
<evidence type="ECO:0000256" key="2">
    <source>
        <dbReference type="ARBA" id="ARBA00022801"/>
    </source>
</evidence>
<dbReference type="eggNOG" id="KOG2565">
    <property type="taxonomic scope" value="Eukaryota"/>
</dbReference>
<dbReference type="Gene3D" id="3.40.50.1820">
    <property type="entry name" value="alpha/beta hydrolase"/>
    <property type="match status" value="1"/>
</dbReference>
<dbReference type="InterPro" id="IPR029058">
    <property type="entry name" value="AB_hydrolase_fold"/>
</dbReference>
<keyword evidence="2" id="KW-0378">Hydrolase</keyword>
<dbReference type="RefSeq" id="XP_007755966.1">
    <property type="nucleotide sequence ID" value="XM_007757776.1"/>
</dbReference>
<evidence type="ECO:0000256" key="1">
    <source>
        <dbReference type="ARBA" id="ARBA00010088"/>
    </source>
</evidence>
<dbReference type="PANTHER" id="PTHR21661">
    <property type="entry name" value="EPOXIDE HYDROLASE 1-RELATED"/>
    <property type="match status" value="1"/>
</dbReference>
<evidence type="ECO:0000256" key="3">
    <source>
        <dbReference type="PIRSR" id="PIRSR001112-1"/>
    </source>
</evidence>
<reference evidence="5 6" key="1">
    <citation type="submission" date="2013-03" db="EMBL/GenBank/DDBJ databases">
        <title>The Genome Sequence of Cladophialophora yegresii CBS 114405.</title>
        <authorList>
            <consortium name="The Broad Institute Genomics Platform"/>
            <person name="Cuomo C."/>
            <person name="de Hoog S."/>
            <person name="Gorbushina A."/>
            <person name="Walker B."/>
            <person name="Young S.K."/>
            <person name="Zeng Q."/>
            <person name="Gargeya S."/>
            <person name="Fitzgerald M."/>
            <person name="Haas B."/>
            <person name="Abouelleil A."/>
            <person name="Allen A.W."/>
            <person name="Alvarado L."/>
            <person name="Arachchi H.M."/>
            <person name="Berlin A.M."/>
            <person name="Chapman S.B."/>
            <person name="Gainer-Dewar J."/>
            <person name="Goldberg J."/>
            <person name="Griggs A."/>
            <person name="Gujja S."/>
            <person name="Hansen M."/>
            <person name="Howarth C."/>
            <person name="Imamovic A."/>
            <person name="Ireland A."/>
            <person name="Larimer J."/>
            <person name="McCowan C."/>
            <person name="Murphy C."/>
            <person name="Pearson M."/>
            <person name="Poon T.W."/>
            <person name="Priest M."/>
            <person name="Roberts A."/>
            <person name="Saif S."/>
            <person name="Shea T."/>
            <person name="Sisk P."/>
            <person name="Sykes S."/>
            <person name="Wortman J."/>
            <person name="Nusbaum C."/>
            <person name="Birren B."/>
        </authorList>
    </citation>
    <scope>NUCLEOTIDE SEQUENCE [LARGE SCALE GENOMIC DNA]</scope>
    <source>
        <strain evidence="5 6">CBS 114405</strain>
    </source>
</reference>
<dbReference type="InterPro" id="IPR000639">
    <property type="entry name" value="Epox_hydrolase-like"/>
</dbReference>
<dbReference type="GeneID" id="19178351"/>
<dbReference type="PANTHER" id="PTHR21661:SF79">
    <property type="entry name" value="EPOXIDE HYDROLASE"/>
    <property type="match status" value="1"/>
</dbReference>
<accession>W9VVF4</accession>